<protein>
    <submittedName>
        <fullName evidence="2">Uncharacterized protein</fullName>
    </submittedName>
</protein>
<gene>
    <name evidence="2" type="ORF">H920_09888</name>
</gene>
<reference evidence="2 3" key="1">
    <citation type="submission" date="2013-11" db="EMBL/GenBank/DDBJ databases">
        <title>The Damaraland mole rat (Fukomys damarensis) genome and evolution of African mole rats.</title>
        <authorList>
            <person name="Gladyshev V.N."/>
            <person name="Fang X."/>
        </authorList>
    </citation>
    <scope>NUCLEOTIDE SEQUENCE [LARGE SCALE GENOMIC DNA]</scope>
    <source>
        <tissue evidence="2">Liver</tissue>
    </source>
</reference>
<organism evidence="2 3">
    <name type="scientific">Fukomys damarensis</name>
    <name type="common">Damaraland mole rat</name>
    <name type="synonym">Cryptomys damarensis</name>
    <dbReference type="NCBI Taxonomy" id="885580"/>
    <lineage>
        <taxon>Eukaryota</taxon>
        <taxon>Metazoa</taxon>
        <taxon>Chordata</taxon>
        <taxon>Craniata</taxon>
        <taxon>Vertebrata</taxon>
        <taxon>Euteleostomi</taxon>
        <taxon>Mammalia</taxon>
        <taxon>Eutheria</taxon>
        <taxon>Euarchontoglires</taxon>
        <taxon>Glires</taxon>
        <taxon>Rodentia</taxon>
        <taxon>Hystricomorpha</taxon>
        <taxon>Bathyergidae</taxon>
        <taxon>Fukomys</taxon>
    </lineage>
</organism>
<sequence length="162" mass="18206">MVYHLCLSGDTCSFLYSLPYSSIHLCFKHLSGTCSPHIPEPYASPLPSVTNRHTSALAAPALIAGPPRRQRALYDVARGETGSLRREKECAPEPGTPPPEARRYSLNEETMMRALRPQLVTCCRPRAPEDQIEPATPWLRAYEGRRSGLRSVDFKREQKRNS</sequence>
<evidence type="ECO:0000256" key="1">
    <source>
        <dbReference type="SAM" id="MobiDB-lite"/>
    </source>
</evidence>
<name>A0A091D9F0_FUKDA</name>
<feature type="region of interest" description="Disordered" evidence="1">
    <location>
        <begin position="83"/>
        <end position="102"/>
    </location>
</feature>
<evidence type="ECO:0000313" key="3">
    <source>
        <dbReference type="Proteomes" id="UP000028990"/>
    </source>
</evidence>
<dbReference type="AlphaFoldDB" id="A0A091D9F0"/>
<keyword evidence="3" id="KW-1185">Reference proteome</keyword>
<dbReference type="EMBL" id="KN122681">
    <property type="protein sequence ID" value="KFO28714.1"/>
    <property type="molecule type" value="Genomic_DNA"/>
</dbReference>
<accession>A0A091D9F0</accession>
<evidence type="ECO:0000313" key="2">
    <source>
        <dbReference type="EMBL" id="KFO28714.1"/>
    </source>
</evidence>
<proteinExistence type="predicted"/>
<dbReference type="Proteomes" id="UP000028990">
    <property type="component" value="Unassembled WGS sequence"/>
</dbReference>